<keyword evidence="2" id="KW-0732">Signal</keyword>
<feature type="region of interest" description="Disordered" evidence="1">
    <location>
        <begin position="30"/>
        <end position="56"/>
    </location>
</feature>
<feature type="signal peptide" evidence="2">
    <location>
        <begin position="1"/>
        <end position="30"/>
    </location>
</feature>
<name>A0ABQ8G8U1_9PEZI</name>
<feature type="compositionally biased region" description="Low complexity" evidence="1">
    <location>
        <begin position="44"/>
        <end position="56"/>
    </location>
</feature>
<keyword evidence="4" id="KW-1185">Reference proteome</keyword>
<evidence type="ECO:0000256" key="1">
    <source>
        <dbReference type="SAM" id="MobiDB-lite"/>
    </source>
</evidence>
<evidence type="ECO:0000313" key="4">
    <source>
        <dbReference type="Proteomes" id="UP000774617"/>
    </source>
</evidence>
<sequence>MLSNTQFSWRTFCTSLRLFLSSLPSRPCNASGPTKAKQTHAGSPAPTITKKAPTARTKTPACPMALSREWFTAALAHQKTYPRPTAIRTAVACSALNSCLCTMLPERDAAYFPSHTQYGAGDAVVRPQTVQGLLP</sequence>
<dbReference type="EMBL" id="JAGTJR010000018">
    <property type="protein sequence ID" value="KAH7045884.1"/>
    <property type="molecule type" value="Genomic_DNA"/>
</dbReference>
<gene>
    <name evidence="3" type="ORF">B0J12DRAFT_144369</name>
</gene>
<organism evidence="3 4">
    <name type="scientific">Macrophomina phaseolina</name>
    <dbReference type="NCBI Taxonomy" id="35725"/>
    <lineage>
        <taxon>Eukaryota</taxon>
        <taxon>Fungi</taxon>
        <taxon>Dikarya</taxon>
        <taxon>Ascomycota</taxon>
        <taxon>Pezizomycotina</taxon>
        <taxon>Dothideomycetes</taxon>
        <taxon>Dothideomycetes incertae sedis</taxon>
        <taxon>Botryosphaeriales</taxon>
        <taxon>Botryosphaeriaceae</taxon>
        <taxon>Macrophomina</taxon>
    </lineage>
</organism>
<protein>
    <recommendedName>
        <fullName evidence="5">Secreted protein</fullName>
    </recommendedName>
</protein>
<dbReference type="Proteomes" id="UP000774617">
    <property type="component" value="Unassembled WGS sequence"/>
</dbReference>
<evidence type="ECO:0008006" key="5">
    <source>
        <dbReference type="Google" id="ProtNLM"/>
    </source>
</evidence>
<reference evidence="3 4" key="1">
    <citation type="journal article" date="2021" name="Nat. Commun.">
        <title>Genetic determinants of endophytism in the Arabidopsis root mycobiome.</title>
        <authorList>
            <person name="Mesny F."/>
            <person name="Miyauchi S."/>
            <person name="Thiergart T."/>
            <person name="Pickel B."/>
            <person name="Atanasova L."/>
            <person name="Karlsson M."/>
            <person name="Huettel B."/>
            <person name="Barry K.W."/>
            <person name="Haridas S."/>
            <person name="Chen C."/>
            <person name="Bauer D."/>
            <person name="Andreopoulos W."/>
            <person name="Pangilinan J."/>
            <person name="LaButti K."/>
            <person name="Riley R."/>
            <person name="Lipzen A."/>
            <person name="Clum A."/>
            <person name="Drula E."/>
            <person name="Henrissat B."/>
            <person name="Kohler A."/>
            <person name="Grigoriev I.V."/>
            <person name="Martin F.M."/>
            <person name="Hacquard S."/>
        </authorList>
    </citation>
    <scope>NUCLEOTIDE SEQUENCE [LARGE SCALE GENOMIC DNA]</scope>
    <source>
        <strain evidence="3 4">MPI-SDFR-AT-0080</strain>
    </source>
</reference>
<proteinExistence type="predicted"/>
<evidence type="ECO:0000313" key="3">
    <source>
        <dbReference type="EMBL" id="KAH7045884.1"/>
    </source>
</evidence>
<evidence type="ECO:0000256" key="2">
    <source>
        <dbReference type="SAM" id="SignalP"/>
    </source>
</evidence>
<feature type="chain" id="PRO_5046930223" description="Secreted protein" evidence="2">
    <location>
        <begin position="31"/>
        <end position="135"/>
    </location>
</feature>
<comment type="caution">
    <text evidence="3">The sequence shown here is derived from an EMBL/GenBank/DDBJ whole genome shotgun (WGS) entry which is preliminary data.</text>
</comment>
<accession>A0ABQ8G8U1</accession>